<evidence type="ECO:0000256" key="3">
    <source>
        <dbReference type="ARBA" id="ARBA00022840"/>
    </source>
</evidence>
<comment type="caution">
    <text evidence="6">The sequence shown here is derived from an EMBL/GenBank/DDBJ whole genome shotgun (WGS) entry which is preliminary data.</text>
</comment>
<keyword evidence="3" id="KW-0067">ATP-binding</keyword>
<proteinExistence type="predicted"/>
<evidence type="ECO:0000256" key="2">
    <source>
        <dbReference type="ARBA" id="ARBA00022741"/>
    </source>
</evidence>
<reference evidence="6 7" key="1">
    <citation type="submission" date="2022-10" db="EMBL/GenBank/DDBJ databases">
        <title>Draft genome assembly of moderately radiation resistant bacterium Metabacillus halosaccharovorans.</title>
        <authorList>
            <person name="Pal S."/>
            <person name="Gopinathan A."/>
        </authorList>
    </citation>
    <scope>NUCLEOTIDE SEQUENCE [LARGE SCALE GENOMIC DNA]</scope>
    <source>
        <strain evidence="6 7">VITHBRA001</strain>
    </source>
</reference>
<evidence type="ECO:0000259" key="5">
    <source>
        <dbReference type="Pfam" id="PF08245"/>
    </source>
</evidence>
<dbReference type="RefSeq" id="WP_264144017.1">
    <property type="nucleotide sequence ID" value="NZ_JAOYEY010000047.1"/>
</dbReference>
<keyword evidence="2" id="KW-0547">Nucleotide-binding</keyword>
<dbReference type="PANTHER" id="PTHR43024:SF1">
    <property type="entry name" value="UDP-N-ACETYLMURAMOYL-TRIPEPTIDE--D-ALANYL-D-ALANINE LIGASE"/>
    <property type="match status" value="1"/>
</dbReference>
<dbReference type="InterPro" id="IPR051046">
    <property type="entry name" value="MurCDEF_CellWall_CoF430Synth"/>
</dbReference>
<dbReference type="InterPro" id="IPR004101">
    <property type="entry name" value="Mur_ligase_C"/>
</dbReference>
<dbReference type="InterPro" id="IPR036565">
    <property type="entry name" value="Mur-like_cat_sf"/>
</dbReference>
<keyword evidence="7" id="KW-1185">Reference proteome</keyword>
<dbReference type="Pfam" id="PF08245">
    <property type="entry name" value="Mur_ligase_M"/>
    <property type="match status" value="1"/>
</dbReference>
<name>A0ABT3DLN8_9BACI</name>
<evidence type="ECO:0000259" key="4">
    <source>
        <dbReference type="Pfam" id="PF02875"/>
    </source>
</evidence>
<dbReference type="Pfam" id="PF02875">
    <property type="entry name" value="Mur_ligase_C"/>
    <property type="match status" value="1"/>
</dbReference>
<gene>
    <name evidence="6" type="ORF">OIH86_19395</name>
</gene>
<dbReference type="SUPFAM" id="SSF53623">
    <property type="entry name" value="MurD-like peptide ligases, catalytic domain"/>
    <property type="match status" value="1"/>
</dbReference>
<dbReference type="InterPro" id="IPR036615">
    <property type="entry name" value="Mur_ligase_C_dom_sf"/>
</dbReference>
<evidence type="ECO:0000256" key="1">
    <source>
        <dbReference type="ARBA" id="ARBA00022598"/>
    </source>
</evidence>
<dbReference type="GO" id="GO:0016874">
    <property type="term" value="F:ligase activity"/>
    <property type="evidence" value="ECO:0007669"/>
    <property type="project" value="UniProtKB-KW"/>
</dbReference>
<organism evidence="6 7">
    <name type="scientific">Metabacillus halosaccharovorans</name>
    <dbReference type="NCBI Taxonomy" id="930124"/>
    <lineage>
        <taxon>Bacteria</taxon>
        <taxon>Bacillati</taxon>
        <taxon>Bacillota</taxon>
        <taxon>Bacilli</taxon>
        <taxon>Bacillales</taxon>
        <taxon>Bacillaceae</taxon>
        <taxon>Metabacillus</taxon>
    </lineage>
</organism>
<dbReference type="Gene3D" id="3.90.190.20">
    <property type="entry name" value="Mur ligase, C-terminal domain"/>
    <property type="match status" value="1"/>
</dbReference>
<evidence type="ECO:0000313" key="7">
    <source>
        <dbReference type="Proteomes" id="UP001526147"/>
    </source>
</evidence>
<dbReference type="EMBL" id="JAOYEY010000047">
    <property type="protein sequence ID" value="MCV9887814.1"/>
    <property type="molecule type" value="Genomic_DNA"/>
</dbReference>
<dbReference type="Gene3D" id="3.40.1190.10">
    <property type="entry name" value="Mur-like, catalytic domain"/>
    <property type="match status" value="1"/>
</dbReference>
<protein>
    <submittedName>
        <fullName evidence="6">UDP-N-acetylmuramoyl-tripeptide--D-alanyl-D-alanine ligase</fullName>
    </submittedName>
</protein>
<feature type="domain" description="Mur ligase C-terminal" evidence="4">
    <location>
        <begin position="321"/>
        <end position="440"/>
    </location>
</feature>
<sequence>MKSLLLRKVGPLIGGVLVRGNADAKIGNVATRNNHKITKDTLVFYREKLKVPTNLPSCIIVTDQKKVEAFFPTSYTIVYVKNVWVAFYKFIHYYRKMFRIPVIGVTGTCGKTTTKEMIAHILSPEMNIVKTVLSQNGLSHNLNYLLEINDKTDAAIIEMGVNSPGHILQTASYFKPTIGLITTIGTDHLQGFKNHHEYFKEKESMLKAVHPGGTMILNADNHYSRKLKTNKFKGKLIYIGESDFADYKILKMKYDQAGMKYMIGNRGRIYVGYVPGFGKHNVYNAVFSIAAAGLLGIDVNTAIERLKTYKPVQRHLELSPGINNSTIIDDTWNTNPTSIEAALEVLEQVSKEKKSIAVLGDIEELGAHSQEEHQKIGTLIVKHNIDYLITIGDQAKEIGTKARQLGMDPNSIYSVKHEDHLMRILKNHADKNTIILIKTSMRNSFRGLLSKLKG</sequence>
<dbReference type="InterPro" id="IPR013221">
    <property type="entry name" value="Mur_ligase_cen"/>
</dbReference>
<dbReference type="PANTHER" id="PTHR43024">
    <property type="entry name" value="UDP-N-ACETYLMURAMOYL-TRIPEPTIDE--D-ALANYL-D-ALANINE LIGASE"/>
    <property type="match status" value="1"/>
</dbReference>
<feature type="domain" description="Mur ligase central" evidence="5">
    <location>
        <begin position="105"/>
        <end position="292"/>
    </location>
</feature>
<dbReference type="Proteomes" id="UP001526147">
    <property type="component" value="Unassembled WGS sequence"/>
</dbReference>
<accession>A0ABT3DLN8</accession>
<dbReference type="SUPFAM" id="SSF53244">
    <property type="entry name" value="MurD-like peptide ligases, peptide-binding domain"/>
    <property type="match status" value="1"/>
</dbReference>
<keyword evidence="1 6" id="KW-0436">Ligase</keyword>
<evidence type="ECO:0000313" key="6">
    <source>
        <dbReference type="EMBL" id="MCV9887814.1"/>
    </source>
</evidence>